<proteinExistence type="evidence at transcript level"/>
<keyword evidence="1" id="KW-0732">Signal</keyword>
<dbReference type="EMBL" id="EU955499">
    <property type="protein sequence ID" value="ACG27617.1"/>
    <property type="molecule type" value="mRNA"/>
</dbReference>
<evidence type="ECO:0000313" key="2">
    <source>
        <dbReference type="EMBL" id="ACG27617.1"/>
    </source>
</evidence>
<protein>
    <submittedName>
        <fullName evidence="2">Uncharacterized protein</fullName>
    </submittedName>
</protein>
<accession>B6SRY4</accession>
<organism evidence="2">
    <name type="scientific">Zea mays</name>
    <name type="common">Maize</name>
    <dbReference type="NCBI Taxonomy" id="4577"/>
    <lineage>
        <taxon>Eukaryota</taxon>
        <taxon>Viridiplantae</taxon>
        <taxon>Streptophyta</taxon>
        <taxon>Embryophyta</taxon>
        <taxon>Tracheophyta</taxon>
        <taxon>Spermatophyta</taxon>
        <taxon>Magnoliopsida</taxon>
        <taxon>Liliopsida</taxon>
        <taxon>Poales</taxon>
        <taxon>Poaceae</taxon>
        <taxon>PACMAD clade</taxon>
        <taxon>Panicoideae</taxon>
        <taxon>Andropogonodae</taxon>
        <taxon>Andropogoneae</taxon>
        <taxon>Tripsacinae</taxon>
        <taxon>Zea</taxon>
    </lineage>
</organism>
<evidence type="ECO:0000256" key="1">
    <source>
        <dbReference type="SAM" id="SignalP"/>
    </source>
</evidence>
<dbReference type="AlphaFoldDB" id="B6SRY4"/>
<sequence>MRRPFALFSICTNMLLASTGDLSGGLNVLRMNVLVATC</sequence>
<name>B6SRY4_MAIZE</name>
<feature type="chain" id="PRO_5002847410" evidence="1">
    <location>
        <begin position="20"/>
        <end position="38"/>
    </location>
</feature>
<reference evidence="2" key="1">
    <citation type="journal article" date="2009" name="Plant Mol. Biol.">
        <title>Insights into corn genes derived from large-scale cDNA sequencing.</title>
        <authorList>
            <person name="Alexandrov N.N."/>
            <person name="Brover V.V."/>
            <person name="Freidin S."/>
            <person name="Troukhan M.E."/>
            <person name="Tatarinova T.V."/>
            <person name="Zhang H."/>
            <person name="Swaller T.J."/>
            <person name="Lu Y.P."/>
            <person name="Bouck J."/>
            <person name="Flavell R.B."/>
            <person name="Feldmann K.A."/>
        </authorList>
    </citation>
    <scope>NUCLEOTIDE SEQUENCE</scope>
</reference>
<feature type="signal peptide" evidence="1">
    <location>
        <begin position="1"/>
        <end position="19"/>
    </location>
</feature>